<dbReference type="RefSeq" id="WP_069366505.1">
    <property type="nucleotide sequence ID" value="NZ_CP012502.1"/>
</dbReference>
<dbReference type="NCBIfam" id="TIGR00697">
    <property type="entry name" value="queuosine precursor transporter"/>
    <property type="match status" value="1"/>
</dbReference>
<dbReference type="PANTHER" id="PTHR34300">
    <property type="entry name" value="QUEUOSINE PRECURSOR TRANSPORTER-RELATED"/>
    <property type="match status" value="1"/>
</dbReference>
<keyword evidence="1" id="KW-1003">Cell membrane</keyword>
<accession>A0A1D7R068</accession>
<dbReference type="Proteomes" id="UP000094463">
    <property type="component" value="Chromosome"/>
</dbReference>
<organism evidence="2 3">
    <name type="scientific">Salisediminibacterium beveridgei</name>
    <dbReference type="NCBI Taxonomy" id="632773"/>
    <lineage>
        <taxon>Bacteria</taxon>
        <taxon>Bacillati</taxon>
        <taxon>Bacillota</taxon>
        <taxon>Bacilli</taxon>
        <taxon>Bacillales</taxon>
        <taxon>Bacillaceae</taxon>
        <taxon>Salisediminibacterium</taxon>
    </lineage>
</organism>
<evidence type="ECO:0000313" key="2">
    <source>
        <dbReference type="EMBL" id="AOM84645.1"/>
    </source>
</evidence>
<dbReference type="OrthoDB" id="9805479at2"/>
<dbReference type="PANTHER" id="PTHR34300:SF2">
    <property type="entry name" value="QUEUOSINE PRECURSOR TRANSPORTER-RELATED"/>
    <property type="match status" value="1"/>
</dbReference>
<keyword evidence="1" id="KW-0472">Membrane</keyword>
<comment type="subcellular location">
    <subcellularLocation>
        <location evidence="1">Cell membrane</location>
        <topology evidence="1">Multi-pass membrane protein</topology>
    </subcellularLocation>
</comment>
<feature type="transmembrane region" description="Helical" evidence="1">
    <location>
        <begin position="70"/>
        <end position="94"/>
    </location>
</feature>
<dbReference type="AlphaFoldDB" id="A0A1D7R068"/>
<dbReference type="Pfam" id="PF02592">
    <property type="entry name" value="Vut_1"/>
    <property type="match status" value="1"/>
</dbReference>
<feature type="transmembrane region" description="Helical" evidence="1">
    <location>
        <begin position="114"/>
        <end position="133"/>
    </location>
</feature>
<dbReference type="GO" id="GO:0005886">
    <property type="term" value="C:plasma membrane"/>
    <property type="evidence" value="ECO:0007669"/>
    <property type="project" value="UniProtKB-SubCell"/>
</dbReference>
<comment type="function">
    <text evidence="1">Involved in the import of queuosine (Q) precursors, required for Q precursor salvage.</text>
</comment>
<dbReference type="GO" id="GO:0022857">
    <property type="term" value="F:transmembrane transporter activity"/>
    <property type="evidence" value="ECO:0007669"/>
    <property type="project" value="UniProtKB-UniRule"/>
</dbReference>
<comment type="similarity">
    <text evidence="1">Belongs to the vitamin uptake transporter (VUT/ECF) (TC 2.A.88) family. Q precursor transporter subfamily.</text>
</comment>
<reference evidence="2 3" key="1">
    <citation type="submission" date="2015-08" db="EMBL/GenBank/DDBJ databases">
        <title>The complete genome sequence of Bacillus beveridgei MLTeJB.</title>
        <authorList>
            <person name="Hanson T.E."/>
            <person name="Mesa C."/>
            <person name="Basesman S.M."/>
            <person name="Oremland R.S."/>
        </authorList>
    </citation>
    <scope>NUCLEOTIDE SEQUENCE [LARGE SCALE GENOMIC DNA]</scope>
    <source>
        <strain evidence="2 3">MLTeJB</strain>
    </source>
</reference>
<protein>
    <recommendedName>
        <fullName evidence="1">Probable queuosine precursor transporter</fullName>
        <shortName evidence="1">Q precursor transporter</shortName>
    </recommendedName>
</protein>
<feature type="transmembrane region" description="Helical" evidence="1">
    <location>
        <begin position="184"/>
        <end position="202"/>
    </location>
</feature>
<keyword evidence="1" id="KW-0812">Transmembrane</keyword>
<dbReference type="STRING" id="632773.BBEV_3348"/>
<dbReference type="InterPro" id="IPR003744">
    <property type="entry name" value="YhhQ"/>
</dbReference>
<keyword evidence="1" id="KW-0813">Transport</keyword>
<dbReference type="EMBL" id="CP012502">
    <property type="protein sequence ID" value="AOM84645.1"/>
    <property type="molecule type" value="Genomic_DNA"/>
</dbReference>
<proteinExistence type="inferred from homology"/>
<dbReference type="HAMAP" id="MF_02088">
    <property type="entry name" value="Q_prec_transport"/>
    <property type="match status" value="1"/>
</dbReference>
<evidence type="ECO:0000256" key="1">
    <source>
        <dbReference type="HAMAP-Rule" id="MF_02088"/>
    </source>
</evidence>
<gene>
    <name evidence="2" type="ORF">BBEV_3348</name>
</gene>
<name>A0A1D7R068_9BACI</name>
<keyword evidence="1" id="KW-1133">Transmembrane helix</keyword>
<dbReference type="KEGG" id="bbev:BBEV_3348"/>
<evidence type="ECO:0000313" key="3">
    <source>
        <dbReference type="Proteomes" id="UP000094463"/>
    </source>
</evidence>
<dbReference type="PATRIC" id="fig|632773.3.peg.3498"/>
<feature type="transmembrane region" description="Helical" evidence="1">
    <location>
        <begin position="39"/>
        <end position="58"/>
    </location>
</feature>
<feature type="transmembrane region" description="Helical" evidence="1">
    <location>
        <begin position="154"/>
        <end position="178"/>
    </location>
</feature>
<sequence length="215" mass="24031">MKLNLNKSELLVLLNVIFATALVIANVLAGKLVAFGEYIVIPAAVITYAFTFLITDIIHEKYGHETAKRTIIFGFLAQIFASTMIVLGGFLPVAPFAQESQAAYETLLGQNYRFAFASMAAYLGSQFFDVYVFKKLKEKTKAKKKWLRNNVSTASSQFVDTTIFITIAFAGTVPNLWIMIVSQYAVKLVIALIDTPIFYLLTRRSSEEQENRQAS</sequence>
<keyword evidence="3" id="KW-1185">Reference proteome</keyword>